<name>A0A425C115_9STRA</name>
<protein>
    <submittedName>
        <fullName evidence="1">Uncharacterized protein</fullName>
    </submittedName>
</protein>
<accession>A0A425C115</accession>
<dbReference type="EMBL" id="QKXF01000600">
    <property type="protein sequence ID" value="RQM10501.1"/>
    <property type="molecule type" value="Genomic_DNA"/>
</dbReference>
<comment type="caution">
    <text evidence="1">The sequence shown here is derived from an EMBL/GenBank/DDBJ whole genome shotgun (WGS) entry which is preliminary data.</text>
</comment>
<dbReference type="Proteomes" id="UP000286097">
    <property type="component" value="Unassembled WGS sequence"/>
</dbReference>
<reference evidence="1 2" key="1">
    <citation type="submission" date="2018-06" db="EMBL/GenBank/DDBJ databases">
        <title>Comparative genomics of downy mildews reveals potential adaptations to biotrophy.</title>
        <authorList>
            <person name="Fletcher K."/>
            <person name="Klosterman S.J."/>
            <person name="Derevnina L."/>
            <person name="Martin F."/>
            <person name="Koike S."/>
            <person name="Reyes Chin-Wo S."/>
            <person name="Mou B."/>
            <person name="Michelmore R."/>
        </authorList>
    </citation>
    <scope>NUCLEOTIDE SEQUENCE [LARGE SCALE GENOMIC DNA]</scope>
    <source>
        <strain evidence="1 2">R13</strain>
    </source>
</reference>
<gene>
    <name evidence="1" type="ORF">DD237_008579</name>
</gene>
<dbReference type="AlphaFoldDB" id="A0A425C115"/>
<sequence>MNPVAYLEGQNIKLGPSFNKWRIENNYKTLRAFMDDEKRYRVVPGADFKCGWTDINGKAQPIPKNGGMQVSGYTHHGPCEVWLDDKMVAQGDNCHNDFPAKKHCIDYSSCKGTCVLHWYWLAERFVKNKYSWQVYKACVPLTTGGQPVAPPKCNCQVLLHHHIVSN</sequence>
<organism evidence="1 2">
    <name type="scientific">Peronospora effusa</name>
    <dbReference type="NCBI Taxonomy" id="542832"/>
    <lineage>
        <taxon>Eukaryota</taxon>
        <taxon>Sar</taxon>
        <taxon>Stramenopiles</taxon>
        <taxon>Oomycota</taxon>
        <taxon>Peronosporomycetes</taxon>
        <taxon>Peronosporales</taxon>
        <taxon>Peronosporaceae</taxon>
        <taxon>Peronospora</taxon>
    </lineage>
</organism>
<evidence type="ECO:0000313" key="1">
    <source>
        <dbReference type="EMBL" id="RQM10501.1"/>
    </source>
</evidence>
<evidence type="ECO:0000313" key="2">
    <source>
        <dbReference type="Proteomes" id="UP000286097"/>
    </source>
</evidence>
<proteinExistence type="predicted"/>
<dbReference type="VEuPathDB" id="FungiDB:DD237_008579"/>